<evidence type="ECO:0000256" key="1">
    <source>
        <dbReference type="SAM" id="SignalP"/>
    </source>
</evidence>
<feature type="signal peptide" evidence="1">
    <location>
        <begin position="1"/>
        <end position="24"/>
    </location>
</feature>
<keyword evidence="1" id="KW-0732">Signal</keyword>
<evidence type="ECO:0000313" key="3">
    <source>
        <dbReference type="Proteomes" id="UP000194873"/>
    </source>
</evidence>
<comment type="caution">
    <text evidence="2">The sequence shown here is derived from an EMBL/GenBank/DDBJ whole genome shotgun (WGS) entry which is preliminary data.</text>
</comment>
<dbReference type="RefSeq" id="WP_086596665.1">
    <property type="nucleotide sequence ID" value="NZ_MTSE01000022.1"/>
</dbReference>
<name>A0A2C9ZU29_9BACT</name>
<keyword evidence="3" id="KW-1185">Reference proteome</keyword>
<reference evidence="2 3" key="1">
    <citation type="submission" date="2017-01" db="EMBL/GenBank/DDBJ databases">
        <title>A new Hymenobacter.</title>
        <authorList>
            <person name="Liang Y."/>
            <person name="Feng F."/>
        </authorList>
    </citation>
    <scope>NUCLEOTIDE SEQUENCE [LARGE SCALE GENOMIC DNA]</scope>
    <source>
        <strain evidence="2">MIMBbqt21</strain>
    </source>
</reference>
<sequence length="271" mass="30160">MNLTTIAPSVLAMSLLLAPSTSFAQGLPPLKRHELTLRTGATQFTVHDQNASPLTYRGQLLQLGLSYQHHAERSEWFVGGHAAYGSFFAKAYPERMVYFGDTPVPLHDNLALVHMQVHYLRHLWAMKRGEVLLGGGLQQVLYYPQSEPYAGMTSITSLPLVAKVRYRVGAKTVLTAQGQYAVAGLITRLPWHNSLSQPQETSQLTAFYRNNTQVEGGHRLQQATLSLTACRTLGTHWQTSLGYELGLLHYPDPQPLTTNTHGLNLHLQFAF</sequence>
<organism evidence="2 3">
    <name type="scientific">Hymenobacter crusticola</name>
    <dbReference type="NCBI Taxonomy" id="1770526"/>
    <lineage>
        <taxon>Bacteria</taxon>
        <taxon>Pseudomonadati</taxon>
        <taxon>Bacteroidota</taxon>
        <taxon>Cytophagia</taxon>
        <taxon>Cytophagales</taxon>
        <taxon>Hymenobacteraceae</taxon>
        <taxon>Hymenobacter</taxon>
    </lineage>
</organism>
<dbReference type="Proteomes" id="UP000194873">
    <property type="component" value="Unassembled WGS sequence"/>
</dbReference>
<proteinExistence type="predicted"/>
<evidence type="ECO:0008006" key="4">
    <source>
        <dbReference type="Google" id="ProtNLM"/>
    </source>
</evidence>
<dbReference type="OrthoDB" id="892872at2"/>
<evidence type="ECO:0000313" key="2">
    <source>
        <dbReference type="EMBL" id="OUJ70438.1"/>
    </source>
</evidence>
<feature type="chain" id="PRO_5012383918" description="Outer membrane protein beta-barrel domain-containing protein" evidence="1">
    <location>
        <begin position="25"/>
        <end position="271"/>
    </location>
</feature>
<dbReference type="AlphaFoldDB" id="A0A2C9ZU29"/>
<gene>
    <name evidence="2" type="ORF">BXP70_24040</name>
</gene>
<dbReference type="EMBL" id="MTSE01000022">
    <property type="protein sequence ID" value="OUJ70438.1"/>
    <property type="molecule type" value="Genomic_DNA"/>
</dbReference>
<protein>
    <recommendedName>
        <fullName evidence="4">Outer membrane protein beta-barrel domain-containing protein</fullName>
    </recommendedName>
</protein>
<accession>A0A2C9ZU29</accession>